<dbReference type="Gene3D" id="3.40.50.2000">
    <property type="entry name" value="Glycogen Phosphorylase B"/>
    <property type="match status" value="1"/>
</dbReference>
<evidence type="ECO:0008006" key="2">
    <source>
        <dbReference type="Google" id="ProtNLM"/>
    </source>
</evidence>
<reference evidence="1" key="1">
    <citation type="submission" date="2021-01" db="EMBL/GenBank/DDBJ databases">
        <authorList>
            <person name="Corre E."/>
            <person name="Pelletier E."/>
            <person name="Niang G."/>
            <person name="Scheremetjew M."/>
            <person name="Finn R."/>
            <person name="Kale V."/>
            <person name="Holt S."/>
            <person name="Cochrane G."/>
            <person name="Meng A."/>
            <person name="Brown T."/>
            <person name="Cohen L."/>
        </authorList>
    </citation>
    <scope>NUCLEOTIDE SEQUENCE</scope>
    <source>
        <strain evidence="1">CCMP1510</strain>
    </source>
</reference>
<evidence type="ECO:0000313" key="1">
    <source>
        <dbReference type="EMBL" id="CAE0363726.1"/>
    </source>
</evidence>
<dbReference type="EMBL" id="HBIJ01006348">
    <property type="protein sequence ID" value="CAE0363726.1"/>
    <property type="molecule type" value="Transcribed_RNA"/>
</dbReference>
<sequence>MAVSLEDSSNEKIKVSETVLTTRPGWSTLEARLLLNDTLLSSHAVAVYAPISMNESLKISQQKLGIAWDLGGGIGWGVLGLHASLALVQYGILPVPLRKVHGYDMSQIQRSALGPSLLFAALHERKETPDFPVVHALGRWGKDGALGSMRNELWSRNRNLGILFAETRTWSESDLKVLAKFNGLLLGSSWCAQALRLAAEHINITLPPTSLFLQGVDTGLFFPPSAVTRDQNARFRIFSGGKLEWRKGHDIVVESFKRFIAKHPEANAELFLAWTNPWPLTVASMTNATHTQGIPESVQITGVNSSGIRDWLEKNGLDREHFISLPALPHNRIPELLRSVDAALFPNRVEGGTNLVAMESVAAGIPTILSATTGHIDLLNSLGWDHGAWALRNQSFPRPPGAPFTEVVNAPSATQLGGESDPDEAVDALGQIYLHRATARRRALKGAKVMQAWTWVGAVRILVREAFPLREIIVSTLS</sequence>
<name>A0A7S3JSR9_9STRA</name>
<dbReference type="Pfam" id="PF20706">
    <property type="entry name" value="GT4-conflict"/>
    <property type="match status" value="1"/>
</dbReference>
<dbReference type="AlphaFoldDB" id="A0A7S3JSR9"/>
<protein>
    <recommendedName>
        <fullName evidence="2">Glycosyl transferase family 1 domain-containing protein</fullName>
    </recommendedName>
</protein>
<organism evidence="1">
    <name type="scientific">Aureoumbra lagunensis</name>
    <dbReference type="NCBI Taxonomy" id="44058"/>
    <lineage>
        <taxon>Eukaryota</taxon>
        <taxon>Sar</taxon>
        <taxon>Stramenopiles</taxon>
        <taxon>Ochrophyta</taxon>
        <taxon>Pelagophyceae</taxon>
        <taxon>Pelagomonadales</taxon>
        <taxon>Aureoumbra</taxon>
    </lineage>
</organism>
<gene>
    <name evidence="1" type="ORF">ALAG00032_LOCUS4467</name>
</gene>
<dbReference type="SUPFAM" id="SSF53756">
    <property type="entry name" value="UDP-Glycosyltransferase/glycogen phosphorylase"/>
    <property type="match status" value="1"/>
</dbReference>
<proteinExistence type="predicted"/>
<accession>A0A7S3JSR9</accession>